<evidence type="ECO:0000256" key="3">
    <source>
        <dbReference type="ARBA" id="ARBA00022475"/>
    </source>
</evidence>
<organism evidence="7 8">
    <name type="scientific">Streptococcus parauberis</name>
    <dbReference type="NCBI Taxonomy" id="1348"/>
    <lineage>
        <taxon>Bacteria</taxon>
        <taxon>Bacillati</taxon>
        <taxon>Bacillota</taxon>
        <taxon>Bacilli</taxon>
        <taxon>Lactobacillales</taxon>
        <taxon>Streptococcaceae</taxon>
        <taxon>Streptococcus</taxon>
    </lineage>
</organism>
<dbReference type="OMA" id="MCPTGFA"/>
<dbReference type="Proteomes" id="UP001180515">
    <property type="component" value="Unassembled WGS sequence"/>
</dbReference>
<keyword evidence="6" id="KW-0472">Membrane</keyword>
<dbReference type="GO" id="GO:0055085">
    <property type="term" value="P:transmembrane transport"/>
    <property type="evidence" value="ECO:0007669"/>
    <property type="project" value="InterPro"/>
</dbReference>
<dbReference type="Pfam" id="PF03547">
    <property type="entry name" value="Mem_trans"/>
    <property type="match status" value="1"/>
</dbReference>
<comment type="caution">
    <text evidence="7">The sequence shown here is derived from an EMBL/GenBank/DDBJ whole genome shotgun (WGS) entry which is preliminary data.</text>
</comment>
<evidence type="ECO:0000313" key="8">
    <source>
        <dbReference type="Proteomes" id="UP001180515"/>
    </source>
</evidence>
<evidence type="ECO:0000256" key="5">
    <source>
        <dbReference type="ARBA" id="ARBA00022989"/>
    </source>
</evidence>
<evidence type="ECO:0000256" key="4">
    <source>
        <dbReference type="ARBA" id="ARBA00022692"/>
    </source>
</evidence>
<accession>A0A0E2U9Y2</accession>
<sequence>MQAFNTLAPVFFMLTLGYLARHKQWLTADQKAGANALIFTILFPILIFHLIMSAEIKASTFPIVLYIFIAFQLAMVLGKLLKGFIGESHAHFAHFLLPTVEGGSVALPLYLSIVGVSSNTVIFDLAGAATAFLVIPILVSKASASNASLKELAISTITHPFLIAIGLGLVANAFHLNQLISHAPFGDAYFGIIEKATSPIVGTILFILGYDLQFDPETFKSIGKLLLVRVAIYSLIIAGFFLLFPVLMENKEFKIAVLLYFMCPTGFAMPAIIMPAFKSVKDELFSATFISLSLIVTLVVYTLLVVFMA</sequence>
<evidence type="ECO:0000256" key="2">
    <source>
        <dbReference type="ARBA" id="ARBA00022448"/>
    </source>
</evidence>
<dbReference type="GO" id="GO:0016020">
    <property type="term" value="C:membrane"/>
    <property type="evidence" value="ECO:0007669"/>
    <property type="project" value="UniProtKB-SubCell"/>
</dbReference>
<reference evidence="7" key="1">
    <citation type="submission" date="2023-03" db="EMBL/GenBank/DDBJ databases">
        <authorList>
            <person name="Shen W."/>
            <person name="Cai J."/>
        </authorList>
    </citation>
    <scope>NUCLEOTIDE SEQUENCE</scope>
    <source>
        <strain evidence="7">P82-2</strain>
    </source>
</reference>
<dbReference type="AlphaFoldDB" id="A0A0E2U9Y2"/>
<dbReference type="eggNOG" id="COG0679">
    <property type="taxonomic scope" value="Bacteria"/>
</dbReference>
<dbReference type="PANTHER" id="PTHR36838">
    <property type="entry name" value="AUXIN EFFLUX CARRIER FAMILY PROTEIN"/>
    <property type="match status" value="1"/>
</dbReference>
<dbReference type="PANTHER" id="PTHR36838:SF3">
    <property type="entry name" value="TRANSPORTER AUXIN EFFLUX CARRIER EC FAMILY"/>
    <property type="match status" value="1"/>
</dbReference>
<dbReference type="EMBL" id="JARQAG010000003">
    <property type="protein sequence ID" value="MDT2731294.1"/>
    <property type="molecule type" value="Genomic_DNA"/>
</dbReference>
<dbReference type="InterPro" id="IPR004776">
    <property type="entry name" value="Mem_transp_PIN-like"/>
</dbReference>
<name>A0A0E2U9Y2_9STRE</name>
<keyword evidence="4" id="KW-0812">Transmembrane</keyword>
<keyword evidence="5" id="KW-1133">Transmembrane helix</keyword>
<proteinExistence type="predicted"/>
<keyword evidence="3" id="KW-1003">Cell membrane</keyword>
<evidence type="ECO:0000256" key="1">
    <source>
        <dbReference type="ARBA" id="ARBA00004141"/>
    </source>
</evidence>
<evidence type="ECO:0000313" key="7">
    <source>
        <dbReference type="EMBL" id="MDT2731294.1"/>
    </source>
</evidence>
<keyword evidence="2" id="KW-0813">Transport</keyword>
<dbReference type="RefSeq" id="WP_003106787.1">
    <property type="nucleotide sequence ID" value="NZ_BAWT01000002.1"/>
</dbReference>
<protein>
    <submittedName>
        <fullName evidence="7">AEC family transporter</fullName>
    </submittedName>
</protein>
<comment type="subcellular location">
    <subcellularLocation>
        <location evidence="1">Membrane</location>
        <topology evidence="1">Multi-pass membrane protein</topology>
    </subcellularLocation>
</comment>
<evidence type="ECO:0000256" key="6">
    <source>
        <dbReference type="ARBA" id="ARBA00023136"/>
    </source>
</evidence>
<gene>
    <name evidence="7" type="ORF">P7G31_03375</name>
</gene>
<dbReference type="OrthoDB" id="2217305at2"/>